<name>A0A1X2EHG8_9MYCO</name>
<dbReference type="Proteomes" id="UP000193090">
    <property type="component" value="Unassembled WGS sequence"/>
</dbReference>
<sequence length="476" mass="49767">MSAAVVVGSGPNGLAAAIRLAHAGLRVTVVEAADRPGGGARTAKLTLPGLRHDECSAVHPTAVASPYFAALDLGRHGLRWCWPDVDLAHPLDDGRAGVAARDPDATAESLGADHRRWRRLFAPVLADFEQVIGEVLGPPLHLPRHPLALARFGLRAALPATWVARLFADEPARALFIGLAAHKFGRLDTPLSTAVGAIFVGTAHTVGWPVAAGGSGAITDALVAELTAHGGRVVTATTVHDLGELTEIAGATPAVVMFDTAARGALRIAGGRLPPRLRRALDRFTYGPAAFKVDFAIDGDIPWTNPQCRRAGTVHLGGTAAQIAAAEAQTARGVMPERPFVLLGQQYLCDPSRSQGTVNPIYAYAHVPHGYSGDATGAVIAQIERFAPGFTDRILATASRGPAELERHNANYVGGDICAGANSVTQLLFRPRFAANPYRLAGGLYLCSSATPPGAGVHGMNGFHAAETALADLRRR</sequence>
<dbReference type="RefSeq" id="WP_085110503.1">
    <property type="nucleotide sequence ID" value="NZ_JACKSN010000180.1"/>
</dbReference>
<dbReference type="Gene3D" id="3.50.50.60">
    <property type="entry name" value="FAD/NAD(P)-binding domain"/>
    <property type="match status" value="1"/>
</dbReference>
<dbReference type="AlphaFoldDB" id="A0A1X2EHG8"/>
<dbReference type="PANTHER" id="PTHR10668">
    <property type="entry name" value="PHYTOENE DEHYDROGENASE"/>
    <property type="match status" value="1"/>
</dbReference>
<reference evidence="1 2" key="1">
    <citation type="submission" date="2016-01" db="EMBL/GenBank/DDBJ databases">
        <title>The new phylogeny of the genus Mycobacterium.</title>
        <authorList>
            <person name="Tarcisio F."/>
            <person name="Conor M."/>
            <person name="Antonella G."/>
            <person name="Elisabetta G."/>
            <person name="Giulia F.S."/>
            <person name="Sara T."/>
            <person name="Anna F."/>
            <person name="Clotilde B."/>
            <person name="Roberto B."/>
            <person name="Veronica D.S."/>
            <person name="Fabio R."/>
            <person name="Monica P."/>
            <person name="Olivier J."/>
            <person name="Enrico T."/>
            <person name="Nicola S."/>
        </authorList>
    </citation>
    <scope>NUCLEOTIDE SEQUENCE [LARGE SCALE GENOMIC DNA]</scope>
    <source>
        <strain evidence="1 2">DSM 44153</strain>
    </source>
</reference>
<comment type="caution">
    <text evidence="1">The sequence shown here is derived from an EMBL/GenBank/DDBJ whole genome shotgun (WGS) entry which is preliminary data.</text>
</comment>
<dbReference type="PRINTS" id="PR00420">
    <property type="entry name" value="RNGMNOXGNASE"/>
</dbReference>
<dbReference type="EMBL" id="LQPZ01000032">
    <property type="protein sequence ID" value="ORX02383.1"/>
    <property type="molecule type" value="Genomic_DNA"/>
</dbReference>
<evidence type="ECO:0000313" key="2">
    <source>
        <dbReference type="Proteomes" id="UP000193090"/>
    </source>
</evidence>
<dbReference type="STRING" id="1798.AWC30_12415"/>
<organism evidence="1 2">
    <name type="scientific">Mycolicibacillus trivialis</name>
    <dbReference type="NCBI Taxonomy" id="1798"/>
    <lineage>
        <taxon>Bacteria</taxon>
        <taxon>Bacillati</taxon>
        <taxon>Actinomycetota</taxon>
        <taxon>Actinomycetes</taxon>
        <taxon>Mycobacteriales</taxon>
        <taxon>Mycobacteriaceae</taxon>
        <taxon>Mycolicibacillus</taxon>
    </lineage>
</organism>
<accession>A0A1X2EHG8</accession>
<dbReference type="OrthoDB" id="833207at2"/>
<dbReference type="InterPro" id="IPR036188">
    <property type="entry name" value="FAD/NAD-bd_sf"/>
</dbReference>
<dbReference type="SUPFAM" id="SSF51905">
    <property type="entry name" value="FAD/NAD(P)-binding domain"/>
    <property type="match status" value="1"/>
</dbReference>
<proteinExistence type="predicted"/>
<dbReference type="Gene3D" id="3.90.660.50">
    <property type="match status" value="1"/>
</dbReference>
<keyword evidence="2" id="KW-1185">Reference proteome</keyword>
<gene>
    <name evidence="1" type="ORF">AWC30_12415</name>
</gene>
<protein>
    <submittedName>
        <fullName evidence="1">FAD-dependent oxidoreductase</fullName>
    </submittedName>
</protein>
<dbReference type="Pfam" id="PF13450">
    <property type="entry name" value="NAD_binding_8"/>
    <property type="match status" value="1"/>
</dbReference>
<evidence type="ECO:0000313" key="1">
    <source>
        <dbReference type="EMBL" id="ORX02383.1"/>
    </source>
</evidence>
<dbReference type="PANTHER" id="PTHR10668:SF105">
    <property type="entry name" value="DEHYDROGENASE-RELATED"/>
    <property type="match status" value="1"/>
</dbReference>